<feature type="compositionally biased region" description="Basic residues" evidence="4">
    <location>
        <begin position="312"/>
        <end position="328"/>
    </location>
</feature>
<dbReference type="Gene3D" id="3.30.420.10">
    <property type="entry name" value="Ribonuclease H-like superfamily/Ribonuclease H"/>
    <property type="match status" value="1"/>
</dbReference>
<dbReference type="InterPro" id="IPR012337">
    <property type="entry name" value="RNaseH-like_sf"/>
</dbReference>
<dbReference type="SMART" id="SM00479">
    <property type="entry name" value="EXOIII"/>
    <property type="match status" value="1"/>
</dbReference>
<dbReference type="PANTHER" id="PTHR23044:SF61">
    <property type="entry name" value="3'-5' EXORIBONUCLEASE 1-RELATED"/>
    <property type="match status" value="1"/>
</dbReference>
<proteinExistence type="predicted"/>
<evidence type="ECO:0000256" key="4">
    <source>
        <dbReference type="SAM" id="MobiDB-lite"/>
    </source>
</evidence>
<dbReference type="InterPro" id="IPR013520">
    <property type="entry name" value="Ribonucl_H"/>
</dbReference>
<organism evidence="6 7">
    <name type="scientific">Ventrimonas faecis</name>
    <dbReference type="NCBI Taxonomy" id="3133170"/>
    <lineage>
        <taxon>Bacteria</taxon>
        <taxon>Bacillati</taxon>
        <taxon>Bacillota</taxon>
        <taxon>Clostridia</taxon>
        <taxon>Lachnospirales</taxon>
        <taxon>Lachnospiraceae</taxon>
        <taxon>Ventrimonas</taxon>
    </lineage>
</organism>
<dbReference type="Proteomes" id="UP001437460">
    <property type="component" value="Unassembled WGS sequence"/>
</dbReference>
<dbReference type="GO" id="GO:0004527">
    <property type="term" value="F:exonuclease activity"/>
    <property type="evidence" value="ECO:0007669"/>
    <property type="project" value="UniProtKB-KW"/>
</dbReference>
<comment type="caution">
    <text evidence="6">The sequence shown here is derived from an EMBL/GenBank/DDBJ whole genome shotgun (WGS) entry which is preliminary data.</text>
</comment>
<dbReference type="InterPro" id="IPR047201">
    <property type="entry name" value="ERI-1_3'hExo-like"/>
</dbReference>
<dbReference type="EMBL" id="JBBMFJ010000029">
    <property type="protein sequence ID" value="MEQ2564009.1"/>
    <property type="molecule type" value="Genomic_DNA"/>
</dbReference>
<feature type="domain" description="Exonuclease" evidence="5">
    <location>
        <begin position="3"/>
        <end position="185"/>
    </location>
</feature>
<evidence type="ECO:0000313" key="7">
    <source>
        <dbReference type="Proteomes" id="UP001437460"/>
    </source>
</evidence>
<evidence type="ECO:0000313" key="6">
    <source>
        <dbReference type="EMBL" id="MEQ2564009.1"/>
    </source>
</evidence>
<dbReference type="Pfam" id="PF00929">
    <property type="entry name" value="RNase_T"/>
    <property type="match status" value="1"/>
</dbReference>
<dbReference type="EC" id="3.1.-.-" evidence="6"/>
<dbReference type="SUPFAM" id="SSF53098">
    <property type="entry name" value="Ribonuclease H-like"/>
    <property type="match status" value="1"/>
</dbReference>
<evidence type="ECO:0000256" key="1">
    <source>
        <dbReference type="ARBA" id="ARBA00022722"/>
    </source>
</evidence>
<dbReference type="CDD" id="cd06133">
    <property type="entry name" value="ERI-1_3'hExo_like"/>
    <property type="match status" value="1"/>
</dbReference>
<name>A0ABV1HNW9_9FIRM</name>
<protein>
    <submittedName>
        <fullName evidence="6">3'-5' exonuclease</fullName>
        <ecNumber evidence="6">3.1.-.-</ecNumber>
    </submittedName>
</protein>
<dbReference type="InterPro" id="IPR051274">
    <property type="entry name" value="3-5_Exoribonuclease"/>
</dbReference>
<dbReference type="InterPro" id="IPR036397">
    <property type="entry name" value="RNaseH_sf"/>
</dbReference>
<reference evidence="6 7" key="1">
    <citation type="submission" date="2024-03" db="EMBL/GenBank/DDBJ databases">
        <title>Human intestinal bacterial collection.</title>
        <authorList>
            <person name="Pauvert C."/>
            <person name="Hitch T.C.A."/>
            <person name="Clavel T."/>
        </authorList>
    </citation>
    <scope>NUCLEOTIDE SEQUENCE [LARGE SCALE GENOMIC DNA]</scope>
    <source>
        <strain evidence="6 7">CLA-AP-H27</strain>
    </source>
</reference>
<gene>
    <name evidence="6" type="ORF">WMO41_12690</name>
</gene>
<feature type="region of interest" description="Disordered" evidence="4">
    <location>
        <begin position="308"/>
        <end position="359"/>
    </location>
</feature>
<evidence type="ECO:0000256" key="2">
    <source>
        <dbReference type="ARBA" id="ARBA00022801"/>
    </source>
</evidence>
<sequence>MKNYIVFDLEWNQSANGKERSVPHFPFEIIEIGAVKLNENFQMTGEFHRLVRPQVYTQMHHAISEVTHMNMKELRSSGELFPDAAAEFLAWCGGDAVFCTWGNMDLLELQRNMDHYHMENPFPKPLLYYDVQKLYGLFCRENARISLDSAVEEQNLMEDRPFHRALDDAYYTGKLLTMLGKTPGPDAILPFKSVDYYRLPSDKKEEIRMTFPGYSKYVSRVFDSKEDAMADKGVTEMMCYRCGRMLRKKIRWFTPNQKTYFALACCPDHGYLKGRIRMKKVEDESVFVVKTLKLTDEEGAQSIIQRKEDVRKKRAERNRMKRKQKQAVKKAATALPADGRSASSRRRRKSKSSITTKDV</sequence>
<evidence type="ECO:0000256" key="3">
    <source>
        <dbReference type="ARBA" id="ARBA00022839"/>
    </source>
</evidence>
<keyword evidence="2 6" id="KW-0378">Hydrolase</keyword>
<accession>A0ABV1HNW9</accession>
<keyword evidence="3 6" id="KW-0269">Exonuclease</keyword>
<dbReference type="RefSeq" id="WP_349230065.1">
    <property type="nucleotide sequence ID" value="NZ_JBBMFJ010000029.1"/>
</dbReference>
<dbReference type="PANTHER" id="PTHR23044">
    <property type="entry name" value="3'-5' EXONUCLEASE ERI1-RELATED"/>
    <property type="match status" value="1"/>
</dbReference>
<keyword evidence="7" id="KW-1185">Reference proteome</keyword>
<evidence type="ECO:0000259" key="5">
    <source>
        <dbReference type="SMART" id="SM00479"/>
    </source>
</evidence>
<keyword evidence="1" id="KW-0540">Nuclease</keyword>